<keyword evidence="6 9" id="KW-0812">Transmembrane</keyword>
<dbReference type="CDD" id="cd06261">
    <property type="entry name" value="TM_PBP2"/>
    <property type="match status" value="1"/>
</dbReference>
<evidence type="ECO:0000256" key="1">
    <source>
        <dbReference type="ARBA" id="ARBA00004651"/>
    </source>
</evidence>
<dbReference type="InterPro" id="IPR035906">
    <property type="entry name" value="MetI-like_sf"/>
</dbReference>
<organism evidence="11 12">
    <name type="scientific">Sporocytophaga myxococcoides</name>
    <dbReference type="NCBI Taxonomy" id="153721"/>
    <lineage>
        <taxon>Bacteria</taxon>
        <taxon>Pseudomonadati</taxon>
        <taxon>Bacteroidota</taxon>
        <taxon>Cytophagia</taxon>
        <taxon>Cytophagales</taxon>
        <taxon>Cytophagaceae</taxon>
        <taxon>Sporocytophaga</taxon>
    </lineage>
</organism>
<dbReference type="GO" id="GO:0005315">
    <property type="term" value="F:phosphate transmembrane transporter activity"/>
    <property type="evidence" value="ECO:0007669"/>
    <property type="project" value="InterPro"/>
</dbReference>
<dbReference type="InterPro" id="IPR005672">
    <property type="entry name" value="Phosphate_PstA"/>
</dbReference>
<evidence type="ECO:0000256" key="7">
    <source>
        <dbReference type="ARBA" id="ARBA00022989"/>
    </source>
</evidence>
<comment type="subcellular location">
    <subcellularLocation>
        <location evidence="1 9">Cell membrane</location>
        <topology evidence="1 9">Multi-pass membrane protein</topology>
    </subcellularLocation>
</comment>
<dbReference type="GO" id="GO:0005886">
    <property type="term" value="C:plasma membrane"/>
    <property type="evidence" value="ECO:0007669"/>
    <property type="project" value="UniProtKB-SubCell"/>
</dbReference>
<evidence type="ECO:0000256" key="2">
    <source>
        <dbReference type="ARBA" id="ARBA00007069"/>
    </source>
</evidence>
<evidence type="ECO:0000256" key="3">
    <source>
        <dbReference type="ARBA" id="ARBA00016864"/>
    </source>
</evidence>
<comment type="similarity">
    <text evidence="2 9">Belongs to the binding-protein-dependent transport system permease family. CysTW subfamily.</text>
</comment>
<dbReference type="SUPFAM" id="SSF161098">
    <property type="entry name" value="MetI-like"/>
    <property type="match status" value="1"/>
</dbReference>
<evidence type="ECO:0000313" key="11">
    <source>
        <dbReference type="EMBL" id="GAL84791.1"/>
    </source>
</evidence>
<dbReference type="Pfam" id="PF00528">
    <property type="entry name" value="BPD_transp_1"/>
    <property type="match status" value="1"/>
</dbReference>
<dbReference type="AlphaFoldDB" id="A0A098LD10"/>
<keyword evidence="12" id="KW-1185">Reference proteome</keyword>
<feature type="domain" description="ABC transmembrane type-1" evidence="10">
    <location>
        <begin position="81"/>
        <end position="287"/>
    </location>
</feature>
<evidence type="ECO:0000313" key="12">
    <source>
        <dbReference type="Proteomes" id="UP000030185"/>
    </source>
</evidence>
<keyword evidence="7 9" id="KW-1133">Transmembrane helix</keyword>
<dbReference type="GO" id="GO:0035435">
    <property type="term" value="P:phosphate ion transmembrane transport"/>
    <property type="evidence" value="ECO:0007669"/>
    <property type="project" value="InterPro"/>
</dbReference>
<feature type="transmembrane region" description="Helical" evidence="9">
    <location>
        <begin position="197"/>
        <end position="217"/>
    </location>
</feature>
<dbReference type="eggNOG" id="COG0581">
    <property type="taxonomic scope" value="Bacteria"/>
</dbReference>
<proteinExistence type="inferred from homology"/>
<evidence type="ECO:0000256" key="8">
    <source>
        <dbReference type="ARBA" id="ARBA00023136"/>
    </source>
</evidence>
<protein>
    <recommendedName>
        <fullName evidence="3 9">Phosphate transport system permease protein PstA</fullName>
    </recommendedName>
</protein>
<sequence>MGKKGKGKIKKRLKYFSNTRVYEYQDQAFKYFGLFCTLIGVVVLMLLLGDVLYRGLSRLDWDFIMGLPSRRAARAGIYTAWVGTLWIMVLTAVIAFPVGISAGLYLEEYNKRSRLSNIIEINIANLAGVPSIIYGLLGLELFARALKLGESVLTGALTLSLLILPIIIVSTREALKAVPYSIREGSYALGASKWQTIWYQVLPAAVSGIFTGVILSLSRAIGETAPLIVIGALTFVPFVPESVMDSFTVLPIQIFNWVSRPQKEFSENAAAAIIILLSITFIMNGIAVYIRHKWQKKVKW</sequence>
<dbReference type="NCBIfam" id="TIGR00974">
    <property type="entry name" value="3a0107s02c"/>
    <property type="match status" value="1"/>
</dbReference>
<reference evidence="11 12" key="1">
    <citation type="submission" date="2014-09" db="EMBL/GenBank/DDBJ databases">
        <title>Sporocytophaga myxococcoides PG-01 genome sequencing.</title>
        <authorList>
            <person name="Liu L."/>
            <person name="Gao P.J."/>
            <person name="Chen G.J."/>
            <person name="Wang L.S."/>
        </authorList>
    </citation>
    <scope>NUCLEOTIDE SEQUENCE [LARGE SCALE GENOMIC DNA]</scope>
    <source>
        <strain evidence="11 12">PG-01</strain>
    </source>
</reference>
<dbReference type="EMBL" id="BBLT01000003">
    <property type="protein sequence ID" value="GAL84791.1"/>
    <property type="molecule type" value="Genomic_DNA"/>
</dbReference>
<feature type="transmembrane region" description="Helical" evidence="9">
    <location>
        <begin position="31"/>
        <end position="56"/>
    </location>
</feature>
<feature type="transmembrane region" description="Helical" evidence="9">
    <location>
        <begin position="151"/>
        <end position="171"/>
    </location>
</feature>
<evidence type="ECO:0000256" key="5">
    <source>
        <dbReference type="ARBA" id="ARBA00022475"/>
    </source>
</evidence>
<keyword evidence="5 9" id="KW-1003">Cell membrane</keyword>
<evidence type="ECO:0000256" key="9">
    <source>
        <dbReference type="RuleBase" id="RU363043"/>
    </source>
</evidence>
<dbReference type="RefSeq" id="WP_081990463.1">
    <property type="nucleotide sequence ID" value="NZ_BBLT01000003.1"/>
</dbReference>
<dbReference type="PANTHER" id="PTHR43470">
    <property type="entry name" value="PHOSPHATE TRANSPORT SYSTEM PERMEASE PROTEIN PSTA-RELATED"/>
    <property type="match status" value="1"/>
</dbReference>
<feature type="transmembrane region" description="Helical" evidence="9">
    <location>
        <begin position="269"/>
        <end position="290"/>
    </location>
</feature>
<feature type="transmembrane region" description="Helical" evidence="9">
    <location>
        <begin position="224"/>
        <end position="240"/>
    </location>
</feature>
<accession>A0A098LD10</accession>
<gene>
    <name evidence="11" type="ORF">MYP_2019</name>
</gene>
<dbReference type="PROSITE" id="PS50928">
    <property type="entry name" value="ABC_TM1"/>
    <property type="match status" value="1"/>
</dbReference>
<dbReference type="Gene3D" id="1.10.3720.10">
    <property type="entry name" value="MetI-like"/>
    <property type="match status" value="1"/>
</dbReference>
<keyword evidence="8 9" id="KW-0472">Membrane</keyword>
<dbReference type="OrthoDB" id="9785113at2"/>
<dbReference type="PANTHER" id="PTHR43470:SF5">
    <property type="entry name" value="PHOSPHATE TRANSPORT SYSTEM PERMEASE PROTEIN PSTA"/>
    <property type="match status" value="1"/>
</dbReference>
<evidence type="ECO:0000256" key="6">
    <source>
        <dbReference type="ARBA" id="ARBA00022692"/>
    </source>
</evidence>
<comment type="caution">
    <text evidence="11">The sequence shown here is derived from an EMBL/GenBank/DDBJ whole genome shotgun (WGS) entry which is preliminary data.</text>
</comment>
<dbReference type="STRING" id="153721.MYP_2019"/>
<feature type="transmembrane region" description="Helical" evidence="9">
    <location>
        <begin position="77"/>
        <end position="106"/>
    </location>
</feature>
<name>A0A098LD10_9BACT</name>
<dbReference type="Proteomes" id="UP000030185">
    <property type="component" value="Unassembled WGS sequence"/>
</dbReference>
<dbReference type="InterPro" id="IPR000515">
    <property type="entry name" value="MetI-like"/>
</dbReference>
<evidence type="ECO:0000256" key="4">
    <source>
        <dbReference type="ARBA" id="ARBA00022448"/>
    </source>
</evidence>
<keyword evidence="4" id="KW-0813">Transport</keyword>
<evidence type="ECO:0000259" key="10">
    <source>
        <dbReference type="PROSITE" id="PS50928"/>
    </source>
</evidence>